<comment type="caution">
    <text evidence="2">The sequence shown here is derived from an EMBL/GenBank/DDBJ whole genome shotgun (WGS) entry which is preliminary data.</text>
</comment>
<feature type="compositionally biased region" description="Low complexity" evidence="1">
    <location>
        <begin position="66"/>
        <end position="77"/>
    </location>
</feature>
<organism evidence="2 3">
    <name type="scientific">Volvox africanus</name>
    <dbReference type="NCBI Taxonomy" id="51714"/>
    <lineage>
        <taxon>Eukaryota</taxon>
        <taxon>Viridiplantae</taxon>
        <taxon>Chlorophyta</taxon>
        <taxon>core chlorophytes</taxon>
        <taxon>Chlorophyceae</taxon>
        <taxon>CS clade</taxon>
        <taxon>Chlamydomonadales</taxon>
        <taxon>Volvocaceae</taxon>
        <taxon>Volvox</taxon>
    </lineage>
</organism>
<name>A0A8J4B6X9_9CHLO</name>
<reference evidence="2" key="1">
    <citation type="journal article" date="2021" name="Proc. Natl. Acad. Sci. U.S.A.">
        <title>Three genomes in the algal genus Volvox reveal the fate of a haploid sex-determining region after a transition to homothallism.</title>
        <authorList>
            <person name="Yamamoto K."/>
            <person name="Hamaji T."/>
            <person name="Kawai-Toyooka H."/>
            <person name="Matsuzaki R."/>
            <person name="Takahashi F."/>
            <person name="Nishimura Y."/>
            <person name="Kawachi M."/>
            <person name="Noguchi H."/>
            <person name="Minakuchi Y."/>
            <person name="Umen J.G."/>
            <person name="Toyoda A."/>
            <person name="Nozaki H."/>
        </authorList>
    </citation>
    <scope>NUCLEOTIDE SEQUENCE</scope>
    <source>
        <strain evidence="2">NIES-3780</strain>
    </source>
</reference>
<proteinExistence type="predicted"/>
<evidence type="ECO:0000256" key="1">
    <source>
        <dbReference type="SAM" id="MobiDB-lite"/>
    </source>
</evidence>
<dbReference type="EMBL" id="BNCO01000021">
    <property type="protein sequence ID" value="GIL55479.1"/>
    <property type="molecule type" value="Genomic_DNA"/>
</dbReference>
<dbReference type="Proteomes" id="UP000747399">
    <property type="component" value="Unassembled WGS sequence"/>
</dbReference>
<accession>A0A8J4B6X9</accession>
<keyword evidence="3" id="KW-1185">Reference proteome</keyword>
<dbReference type="AlphaFoldDB" id="A0A8J4B6X9"/>
<evidence type="ECO:0000313" key="3">
    <source>
        <dbReference type="Proteomes" id="UP000747399"/>
    </source>
</evidence>
<gene>
    <name evidence="2" type="ORF">Vafri_11040</name>
</gene>
<protein>
    <submittedName>
        <fullName evidence="2">Uncharacterized protein</fullName>
    </submittedName>
</protein>
<sequence>MEIRTVESLESGKVQAFTPPPDLSAHLTARCDATRHPSASLRGHPSLGRGDANNDPLPDLTRYAPRRGANNSRASNRQPPCIGRPVLLALTPPPRRVAPVNPHLPSADRTNSRRSLRAELR</sequence>
<evidence type="ECO:0000313" key="2">
    <source>
        <dbReference type="EMBL" id="GIL55479.1"/>
    </source>
</evidence>
<feature type="region of interest" description="Disordered" evidence="1">
    <location>
        <begin position="1"/>
        <end position="121"/>
    </location>
</feature>